<organism evidence="1 2">
    <name type="scientific">Vibrio ulleungensis</name>
    <dbReference type="NCBI Taxonomy" id="2807619"/>
    <lineage>
        <taxon>Bacteria</taxon>
        <taxon>Pseudomonadati</taxon>
        <taxon>Pseudomonadota</taxon>
        <taxon>Gammaproteobacteria</taxon>
        <taxon>Vibrionales</taxon>
        <taxon>Vibrionaceae</taxon>
        <taxon>Vibrio</taxon>
    </lineage>
</organism>
<sequence length="275" mass="31608">MTSTLTDPFLKGLIEELTQQAEVECIALGGSHTLSMNDKWSDFDLYVYLNQPLSVQLRKQITDKYCQSMELNQTFWETEDDGVLKSGTEVEIIYRNLDDMEQDLDALINQHQVSLGYTTCFWANLLNCQILFERDNKLSQLKQTFGLPYPDALANAIIEKNLPLLCDAFPNYPKQIKKALLRQDSFSVLHRTNEYLASYFDVLFALNKIPHPGEKRLIDFAEEHCEFLPINFKKTLESLFESINITEQCHTDGSLISALDDATNNLVSLIDIHRR</sequence>
<keyword evidence="2" id="KW-1185">Reference proteome</keyword>
<protein>
    <submittedName>
        <fullName evidence="1">DUF4037 domain-containing protein</fullName>
    </submittedName>
</protein>
<dbReference type="Gene3D" id="3.30.460.10">
    <property type="entry name" value="Beta Polymerase, domain 2"/>
    <property type="match status" value="1"/>
</dbReference>
<dbReference type="EMBL" id="JAFEUM010000009">
    <property type="protein sequence ID" value="MBM7038232.1"/>
    <property type="molecule type" value="Genomic_DNA"/>
</dbReference>
<dbReference type="InterPro" id="IPR043519">
    <property type="entry name" value="NT_sf"/>
</dbReference>
<comment type="caution">
    <text evidence="1">The sequence shown here is derived from an EMBL/GenBank/DDBJ whole genome shotgun (WGS) entry which is preliminary data.</text>
</comment>
<gene>
    <name evidence="1" type="ORF">JQC93_17700</name>
</gene>
<proteinExistence type="predicted"/>
<reference evidence="1 2" key="1">
    <citation type="submission" date="2021-02" db="EMBL/GenBank/DDBJ databases">
        <authorList>
            <person name="Park J.-S."/>
        </authorList>
    </citation>
    <scope>NUCLEOTIDE SEQUENCE [LARGE SCALE GENOMIC DNA]</scope>
    <source>
        <strain evidence="1 2">188UL20-2</strain>
    </source>
</reference>
<dbReference type="RefSeq" id="WP_205159701.1">
    <property type="nucleotide sequence ID" value="NZ_JAFEUM010000009.1"/>
</dbReference>
<dbReference type="Proteomes" id="UP000809621">
    <property type="component" value="Unassembled WGS sequence"/>
</dbReference>
<evidence type="ECO:0000313" key="1">
    <source>
        <dbReference type="EMBL" id="MBM7038232.1"/>
    </source>
</evidence>
<evidence type="ECO:0000313" key="2">
    <source>
        <dbReference type="Proteomes" id="UP000809621"/>
    </source>
</evidence>
<dbReference type="SUPFAM" id="SSF81301">
    <property type="entry name" value="Nucleotidyltransferase"/>
    <property type="match status" value="1"/>
</dbReference>
<accession>A0ABS2HQS2</accession>
<name>A0ABS2HQS2_9VIBR</name>